<feature type="compositionally biased region" description="Basic and acidic residues" evidence="1">
    <location>
        <begin position="52"/>
        <end position="64"/>
    </location>
</feature>
<proteinExistence type="predicted"/>
<feature type="region of interest" description="Disordered" evidence="1">
    <location>
        <begin position="118"/>
        <end position="140"/>
    </location>
</feature>
<feature type="compositionally biased region" description="Basic residues" evidence="1">
    <location>
        <begin position="130"/>
        <end position="139"/>
    </location>
</feature>
<sequence length="239" mass="27038">MWKTSLGRGSIPKGFHISFLSLWATPSERDVADSLSRSINAVNQVTPARPRTRQDASPRNLERTRCDIDQHGKLPCRISYANSYTPLPFPRFRHMLLPSCYFPLKLELIRTLTHDSPTPGLQLPGAGKPPARRSKRRFRREGESSRAWGVWKGIQGSGLGHCFLLSSSLFAFSRLSWDYLLFLGVISRLVLFSRTFSRLAAYTSGARPRFWTSAGRTKTRNTSRRRDGEGEKGEAVMSH</sequence>
<keyword evidence="3" id="KW-1185">Reference proteome</keyword>
<organism evidence="2 3">
    <name type="scientific">Trichoderma longibrachiatum ATCC 18648</name>
    <dbReference type="NCBI Taxonomy" id="983965"/>
    <lineage>
        <taxon>Eukaryota</taxon>
        <taxon>Fungi</taxon>
        <taxon>Dikarya</taxon>
        <taxon>Ascomycota</taxon>
        <taxon>Pezizomycotina</taxon>
        <taxon>Sordariomycetes</taxon>
        <taxon>Hypocreomycetidae</taxon>
        <taxon>Hypocreales</taxon>
        <taxon>Hypocreaceae</taxon>
        <taxon>Trichoderma</taxon>
    </lineage>
</organism>
<feature type="compositionally biased region" description="Basic and acidic residues" evidence="1">
    <location>
        <begin position="224"/>
        <end position="239"/>
    </location>
</feature>
<gene>
    <name evidence="2" type="ORF">M440DRAFT_225954</name>
</gene>
<evidence type="ECO:0000313" key="2">
    <source>
        <dbReference type="EMBL" id="PTB79001.1"/>
    </source>
</evidence>
<protein>
    <submittedName>
        <fullName evidence="2">Uncharacterized protein</fullName>
    </submittedName>
</protein>
<reference evidence="2 3" key="1">
    <citation type="submission" date="2016-07" db="EMBL/GenBank/DDBJ databases">
        <title>Multiple horizontal gene transfer events from other fungi enriched the ability of initially mycotrophic Trichoderma (Ascomycota) to feed on dead plant biomass.</title>
        <authorList>
            <consortium name="DOE Joint Genome Institute"/>
            <person name="Aerts A."/>
            <person name="Atanasova L."/>
            <person name="Chenthamara K."/>
            <person name="Zhang J."/>
            <person name="Grujic M."/>
            <person name="Henrissat B."/>
            <person name="Kuo A."/>
            <person name="Salamov A."/>
            <person name="Lipzen A."/>
            <person name="Labutti K."/>
            <person name="Barry K."/>
            <person name="Miao Y."/>
            <person name="Rahimi M.J."/>
            <person name="Shen Q."/>
            <person name="Grigoriev I.V."/>
            <person name="Kubicek C.P."/>
            <person name="Druzhinina I.S."/>
        </authorList>
    </citation>
    <scope>NUCLEOTIDE SEQUENCE [LARGE SCALE GENOMIC DNA]</scope>
    <source>
        <strain evidence="2 3">ATCC 18648</strain>
    </source>
</reference>
<evidence type="ECO:0000256" key="1">
    <source>
        <dbReference type="SAM" id="MobiDB-lite"/>
    </source>
</evidence>
<dbReference type="Proteomes" id="UP000240760">
    <property type="component" value="Unassembled WGS sequence"/>
</dbReference>
<evidence type="ECO:0000313" key="3">
    <source>
        <dbReference type="Proteomes" id="UP000240760"/>
    </source>
</evidence>
<name>A0A2T4CBP7_TRILO</name>
<accession>A0A2T4CBP7</accession>
<dbReference type="EMBL" id="KZ679128">
    <property type="protein sequence ID" value="PTB79001.1"/>
    <property type="molecule type" value="Genomic_DNA"/>
</dbReference>
<dbReference type="AlphaFoldDB" id="A0A2T4CBP7"/>
<feature type="region of interest" description="Disordered" evidence="1">
    <location>
        <begin position="213"/>
        <end position="239"/>
    </location>
</feature>
<feature type="region of interest" description="Disordered" evidence="1">
    <location>
        <begin position="42"/>
        <end position="64"/>
    </location>
</feature>